<feature type="domain" description="Response regulatory" evidence="4">
    <location>
        <begin position="4"/>
        <end position="120"/>
    </location>
</feature>
<dbReference type="PANTHER" id="PTHR44591">
    <property type="entry name" value="STRESS RESPONSE REGULATOR PROTEIN 1"/>
    <property type="match status" value="1"/>
</dbReference>
<dbReference type="AlphaFoldDB" id="A0A1F6FP53"/>
<sequence length="122" mass="13501">MSKKILIIEDETALLYALQSQLAVSGYQPLAADDGEKALKILEKEKPNAIILDIILPKMDGWAFLKKIKSGEKTKNIPVIIVSNLSDEASQARGIELGAKDYLVKTNYTISELVDKIKELTK</sequence>
<dbReference type="CDD" id="cd17574">
    <property type="entry name" value="REC_OmpR"/>
    <property type="match status" value="1"/>
</dbReference>
<evidence type="ECO:0000259" key="4">
    <source>
        <dbReference type="PROSITE" id="PS50110"/>
    </source>
</evidence>
<reference evidence="5 6" key="1">
    <citation type="journal article" date="2016" name="Nat. Commun.">
        <title>Thousands of microbial genomes shed light on interconnected biogeochemical processes in an aquifer system.</title>
        <authorList>
            <person name="Anantharaman K."/>
            <person name="Brown C.T."/>
            <person name="Hug L.A."/>
            <person name="Sharon I."/>
            <person name="Castelle C.J."/>
            <person name="Probst A.J."/>
            <person name="Thomas B.C."/>
            <person name="Singh A."/>
            <person name="Wilkins M.J."/>
            <person name="Karaoz U."/>
            <person name="Brodie E.L."/>
            <person name="Williams K.H."/>
            <person name="Hubbard S.S."/>
            <person name="Banfield J.F."/>
        </authorList>
    </citation>
    <scope>NUCLEOTIDE SEQUENCE [LARGE SCALE GENOMIC DNA]</scope>
</reference>
<dbReference type="GO" id="GO:0000160">
    <property type="term" value="P:phosphorelay signal transduction system"/>
    <property type="evidence" value="ECO:0007669"/>
    <property type="project" value="UniProtKB-KW"/>
</dbReference>
<dbReference type="SMART" id="SM00448">
    <property type="entry name" value="REC"/>
    <property type="match status" value="1"/>
</dbReference>
<dbReference type="Gene3D" id="3.40.50.2300">
    <property type="match status" value="1"/>
</dbReference>
<dbReference type="Proteomes" id="UP000179136">
    <property type="component" value="Unassembled WGS sequence"/>
</dbReference>
<protein>
    <recommendedName>
        <fullName evidence="4">Response regulatory domain-containing protein</fullName>
    </recommendedName>
</protein>
<proteinExistence type="predicted"/>
<evidence type="ECO:0000256" key="2">
    <source>
        <dbReference type="ARBA" id="ARBA00023012"/>
    </source>
</evidence>
<dbReference type="InterPro" id="IPR011006">
    <property type="entry name" value="CheY-like_superfamily"/>
</dbReference>
<organism evidence="5 6">
    <name type="scientific">Candidatus Kuenenbacteria bacterium RIFCSPHIGHO2_02_FULL_39_13</name>
    <dbReference type="NCBI Taxonomy" id="1798561"/>
    <lineage>
        <taxon>Bacteria</taxon>
        <taxon>Candidatus Kueneniibacteriota</taxon>
    </lineage>
</organism>
<feature type="modified residue" description="4-aspartylphosphate" evidence="3">
    <location>
        <position position="53"/>
    </location>
</feature>
<dbReference type="InterPro" id="IPR001789">
    <property type="entry name" value="Sig_transdc_resp-reg_receiver"/>
</dbReference>
<keyword evidence="1 3" id="KW-0597">Phosphoprotein</keyword>
<comment type="caution">
    <text evidence="5">The sequence shown here is derived from an EMBL/GenBank/DDBJ whole genome shotgun (WGS) entry which is preliminary data.</text>
</comment>
<gene>
    <name evidence="5" type="ORF">A3B87_02315</name>
</gene>
<dbReference type="PANTHER" id="PTHR44591:SF14">
    <property type="entry name" value="PROTEIN PILG"/>
    <property type="match status" value="1"/>
</dbReference>
<dbReference type="EMBL" id="MFMW01000004">
    <property type="protein sequence ID" value="OGG87636.1"/>
    <property type="molecule type" value="Genomic_DNA"/>
</dbReference>
<evidence type="ECO:0000256" key="3">
    <source>
        <dbReference type="PROSITE-ProRule" id="PRU00169"/>
    </source>
</evidence>
<dbReference type="Pfam" id="PF00072">
    <property type="entry name" value="Response_reg"/>
    <property type="match status" value="1"/>
</dbReference>
<evidence type="ECO:0000256" key="1">
    <source>
        <dbReference type="ARBA" id="ARBA00022553"/>
    </source>
</evidence>
<evidence type="ECO:0000313" key="5">
    <source>
        <dbReference type="EMBL" id="OGG87636.1"/>
    </source>
</evidence>
<keyword evidence="2" id="KW-0902">Two-component regulatory system</keyword>
<dbReference type="STRING" id="1798561.A3B87_02315"/>
<accession>A0A1F6FP53</accession>
<dbReference type="SUPFAM" id="SSF52172">
    <property type="entry name" value="CheY-like"/>
    <property type="match status" value="1"/>
</dbReference>
<evidence type="ECO:0000313" key="6">
    <source>
        <dbReference type="Proteomes" id="UP000179136"/>
    </source>
</evidence>
<dbReference type="PROSITE" id="PS50110">
    <property type="entry name" value="RESPONSE_REGULATORY"/>
    <property type="match status" value="1"/>
</dbReference>
<name>A0A1F6FP53_9BACT</name>
<dbReference type="InterPro" id="IPR050595">
    <property type="entry name" value="Bact_response_regulator"/>
</dbReference>